<keyword evidence="7" id="KW-0472">Membrane</keyword>
<dbReference type="SUPFAM" id="SSF47384">
    <property type="entry name" value="Homodimeric domain of signal transducing histidine kinase"/>
    <property type="match status" value="1"/>
</dbReference>
<evidence type="ECO:0000259" key="8">
    <source>
        <dbReference type="PROSITE" id="PS50109"/>
    </source>
</evidence>
<evidence type="ECO:0000256" key="7">
    <source>
        <dbReference type="SAM" id="Phobius"/>
    </source>
</evidence>
<keyword evidence="6" id="KW-0902">Two-component regulatory system</keyword>
<dbReference type="SMART" id="SM00387">
    <property type="entry name" value="HATPase_c"/>
    <property type="match status" value="1"/>
</dbReference>
<comment type="catalytic activity">
    <reaction evidence="1">
        <text>ATP + protein L-histidine = ADP + protein N-phospho-L-histidine.</text>
        <dbReference type="EC" id="2.7.13.3"/>
    </reaction>
</comment>
<dbReference type="GO" id="GO:0000155">
    <property type="term" value="F:phosphorelay sensor kinase activity"/>
    <property type="evidence" value="ECO:0007669"/>
    <property type="project" value="InterPro"/>
</dbReference>
<feature type="transmembrane region" description="Helical" evidence="7">
    <location>
        <begin position="374"/>
        <end position="395"/>
    </location>
</feature>
<feature type="transmembrane region" description="Helical" evidence="7">
    <location>
        <begin position="195"/>
        <end position="214"/>
    </location>
</feature>
<keyword evidence="5 9" id="KW-0418">Kinase</keyword>
<dbReference type="Gene3D" id="1.10.287.130">
    <property type="match status" value="1"/>
</dbReference>
<proteinExistence type="predicted"/>
<dbReference type="InterPro" id="IPR036097">
    <property type="entry name" value="HisK_dim/P_sf"/>
</dbReference>
<sequence>MNGNVRRNAKTAFVCVLFIIIVSLFFYLLTAGTMPESVDIPSTDKIADVDLSKQGVGIDISSGEYYTGRLYMPDDFAKGEISQGDPDDKYATFRIVLPLEKGVTYGLSGETATYAQQVYIDGKLLSEVGKVSDNAEEFVPATDRYTLYFTAQADTAEIIIRHAWFNHRTGTIQKLCLAKAPLISANERAQTVCDGLIAGTLLAMAIFFFGMFLLGNRKRSMMWFSLSCLTAALHYLIYESKQIGVLFPYLDWYTEHKLEYITNILYFVFILLYAFAALGLRPHKRFVVTSICSAGAILLFYIFTPSTVYTHFTVVAGAVMAVYLILSSVYICVTAVKHRLMGYIDSIIVCSTVVLTTVVYLIEGLTYFTKIFYIRSYATILFVFCNAVMLTINLSRTERLLDESKQRESQVTHMNETLEKLDRLKTDFMHNIAHEMKTPLTVMSGYAQLTEKQIEKNVVNDETLSNLETISSEAQRLSDMVTKLLSVSHNEVTAMELSRFAARDVLSDAAAVCRPILAKHANRLVTRADNCPDIIANREMLLQVLINLAVNSGKHTENGTVLFSAEKSADGDNFAVFTVSDTGTGISREALAHLFDKGYSTDGGNGLGLYICRDIIESTGGKITADSSENGAVFRFTVPCGKEDAK</sequence>
<dbReference type="InterPro" id="IPR005467">
    <property type="entry name" value="His_kinase_dom"/>
</dbReference>
<dbReference type="InterPro" id="IPR050736">
    <property type="entry name" value="Sensor_HK_Regulatory"/>
</dbReference>
<dbReference type="InterPro" id="IPR004358">
    <property type="entry name" value="Sig_transdc_His_kin-like_C"/>
</dbReference>
<evidence type="ECO:0000256" key="4">
    <source>
        <dbReference type="ARBA" id="ARBA00022679"/>
    </source>
</evidence>
<dbReference type="PROSITE" id="PS50109">
    <property type="entry name" value="HIS_KIN"/>
    <property type="match status" value="1"/>
</dbReference>
<evidence type="ECO:0000256" key="3">
    <source>
        <dbReference type="ARBA" id="ARBA00022553"/>
    </source>
</evidence>
<dbReference type="InterPro" id="IPR011623">
    <property type="entry name" value="7TMR_DISM_rcpt_extracell_dom1"/>
</dbReference>
<protein>
    <recommendedName>
        <fullName evidence="2">histidine kinase</fullName>
        <ecNumber evidence="2">2.7.13.3</ecNumber>
    </recommendedName>
</protein>
<evidence type="ECO:0000256" key="5">
    <source>
        <dbReference type="ARBA" id="ARBA00022777"/>
    </source>
</evidence>
<comment type="caution">
    <text evidence="9">The sequence shown here is derived from an EMBL/GenBank/DDBJ whole genome shotgun (WGS) entry which is preliminary data.</text>
</comment>
<dbReference type="InterPro" id="IPR003594">
    <property type="entry name" value="HATPase_dom"/>
</dbReference>
<feature type="transmembrane region" description="Helical" evidence="7">
    <location>
        <begin position="258"/>
        <end position="279"/>
    </location>
</feature>
<dbReference type="Proteomes" id="UP001210809">
    <property type="component" value="Unassembled WGS sequence"/>
</dbReference>
<feature type="transmembrane region" description="Helical" evidence="7">
    <location>
        <begin position="340"/>
        <end position="362"/>
    </location>
</feature>
<keyword evidence="7" id="KW-1133">Transmembrane helix</keyword>
<feature type="transmembrane region" description="Helical" evidence="7">
    <location>
        <begin position="286"/>
        <end position="303"/>
    </location>
</feature>
<dbReference type="SUPFAM" id="SSF55874">
    <property type="entry name" value="ATPase domain of HSP90 chaperone/DNA topoisomerase II/histidine kinase"/>
    <property type="match status" value="1"/>
</dbReference>
<dbReference type="EMBL" id="JAQLXW010000010">
    <property type="protein sequence ID" value="MDB8004062.1"/>
    <property type="molecule type" value="Genomic_DNA"/>
</dbReference>
<dbReference type="Gene3D" id="3.30.565.10">
    <property type="entry name" value="Histidine kinase-like ATPase, C-terminal domain"/>
    <property type="match status" value="1"/>
</dbReference>
<dbReference type="PANTHER" id="PTHR43711:SF1">
    <property type="entry name" value="HISTIDINE KINASE 1"/>
    <property type="match status" value="1"/>
</dbReference>
<accession>A0AAW6CX66</accession>
<reference evidence="9" key="1">
    <citation type="submission" date="2023-01" db="EMBL/GenBank/DDBJ databases">
        <title>Human gut microbiome strain richness.</title>
        <authorList>
            <person name="Chen-Liaw A."/>
        </authorList>
    </citation>
    <scope>NUCLEOTIDE SEQUENCE</scope>
    <source>
        <strain evidence="9">1001283st1_G1_1001283B150217_161031</strain>
    </source>
</reference>
<name>A0AAW6CX66_9FIRM</name>
<dbReference type="InterPro" id="IPR003661">
    <property type="entry name" value="HisK_dim/P_dom"/>
</dbReference>
<dbReference type="Pfam" id="PF07695">
    <property type="entry name" value="7TMR-DISM_7TM"/>
    <property type="match status" value="1"/>
</dbReference>
<dbReference type="PANTHER" id="PTHR43711">
    <property type="entry name" value="TWO-COMPONENT HISTIDINE KINASE"/>
    <property type="match status" value="1"/>
</dbReference>
<feature type="transmembrane region" description="Helical" evidence="7">
    <location>
        <begin position="309"/>
        <end position="333"/>
    </location>
</feature>
<evidence type="ECO:0000313" key="10">
    <source>
        <dbReference type="Proteomes" id="UP001210809"/>
    </source>
</evidence>
<dbReference type="AlphaFoldDB" id="A0AAW6CX66"/>
<dbReference type="InterPro" id="IPR036890">
    <property type="entry name" value="HATPase_C_sf"/>
</dbReference>
<dbReference type="Pfam" id="PF00512">
    <property type="entry name" value="HisKA"/>
    <property type="match status" value="1"/>
</dbReference>
<dbReference type="EC" id="2.7.13.3" evidence="2"/>
<organism evidence="9 10">
    <name type="scientific">[Eubacterium] siraeum</name>
    <dbReference type="NCBI Taxonomy" id="39492"/>
    <lineage>
        <taxon>Bacteria</taxon>
        <taxon>Bacillati</taxon>
        <taxon>Bacillota</taxon>
        <taxon>Clostridia</taxon>
        <taxon>Eubacteriales</taxon>
        <taxon>Oscillospiraceae</taxon>
        <taxon>Oscillospiraceae incertae sedis</taxon>
    </lineage>
</organism>
<evidence type="ECO:0000256" key="6">
    <source>
        <dbReference type="ARBA" id="ARBA00023012"/>
    </source>
</evidence>
<keyword evidence="3" id="KW-0597">Phosphoprotein</keyword>
<dbReference type="Pfam" id="PF02518">
    <property type="entry name" value="HATPase_c"/>
    <property type="match status" value="1"/>
</dbReference>
<keyword evidence="4" id="KW-0808">Transferase</keyword>
<keyword evidence="7" id="KW-0812">Transmembrane</keyword>
<gene>
    <name evidence="9" type="ORF">PNE09_08265</name>
</gene>
<feature type="transmembrane region" description="Helical" evidence="7">
    <location>
        <begin position="221"/>
        <end position="238"/>
    </location>
</feature>
<dbReference type="PRINTS" id="PR00344">
    <property type="entry name" value="BCTRLSENSOR"/>
</dbReference>
<feature type="domain" description="Histidine kinase" evidence="8">
    <location>
        <begin position="431"/>
        <end position="642"/>
    </location>
</feature>
<evidence type="ECO:0000256" key="1">
    <source>
        <dbReference type="ARBA" id="ARBA00000085"/>
    </source>
</evidence>
<dbReference type="SMART" id="SM00388">
    <property type="entry name" value="HisKA"/>
    <property type="match status" value="1"/>
</dbReference>
<feature type="transmembrane region" description="Helical" evidence="7">
    <location>
        <begin position="12"/>
        <end position="29"/>
    </location>
</feature>
<evidence type="ECO:0000313" key="9">
    <source>
        <dbReference type="EMBL" id="MDB8004062.1"/>
    </source>
</evidence>
<dbReference type="CDD" id="cd00082">
    <property type="entry name" value="HisKA"/>
    <property type="match status" value="1"/>
</dbReference>
<evidence type="ECO:0000256" key="2">
    <source>
        <dbReference type="ARBA" id="ARBA00012438"/>
    </source>
</evidence>